<comment type="caution">
    <text evidence="7">The sequence shown here is derived from an EMBL/GenBank/DDBJ whole genome shotgun (WGS) entry which is preliminary data.</text>
</comment>
<dbReference type="Proteomes" id="UP001157125">
    <property type="component" value="Unassembled WGS sequence"/>
</dbReference>
<evidence type="ECO:0000313" key="7">
    <source>
        <dbReference type="EMBL" id="GMA35058.1"/>
    </source>
</evidence>
<keyword evidence="3 4" id="KW-0413">Isomerase</keyword>
<dbReference type="SUPFAM" id="SSF54534">
    <property type="entry name" value="FKBP-like"/>
    <property type="match status" value="1"/>
</dbReference>
<evidence type="ECO:0000256" key="4">
    <source>
        <dbReference type="PROSITE-ProRule" id="PRU00277"/>
    </source>
</evidence>
<proteinExistence type="inferred from homology"/>
<evidence type="ECO:0000256" key="2">
    <source>
        <dbReference type="ARBA" id="ARBA00023110"/>
    </source>
</evidence>
<organism evidence="7 8">
    <name type="scientific">Demequina litorisediminis</name>
    <dbReference type="NCBI Taxonomy" id="1849022"/>
    <lineage>
        <taxon>Bacteria</taxon>
        <taxon>Bacillati</taxon>
        <taxon>Actinomycetota</taxon>
        <taxon>Actinomycetes</taxon>
        <taxon>Micrococcales</taxon>
        <taxon>Demequinaceae</taxon>
        <taxon>Demequina</taxon>
    </lineage>
</organism>
<keyword evidence="8" id="KW-1185">Reference proteome</keyword>
<evidence type="ECO:0000259" key="6">
    <source>
        <dbReference type="PROSITE" id="PS50059"/>
    </source>
</evidence>
<dbReference type="Gene3D" id="3.10.50.40">
    <property type="match status" value="1"/>
</dbReference>
<gene>
    <name evidence="7" type="ORF">GCM10025876_12620</name>
</gene>
<dbReference type="EC" id="5.2.1.8" evidence="5"/>
<dbReference type="Pfam" id="PF00254">
    <property type="entry name" value="FKBP_C"/>
    <property type="match status" value="1"/>
</dbReference>
<dbReference type="InterPro" id="IPR046357">
    <property type="entry name" value="PPIase_dom_sf"/>
</dbReference>
<reference evidence="8" key="1">
    <citation type="journal article" date="2019" name="Int. J. Syst. Evol. Microbiol.">
        <title>The Global Catalogue of Microorganisms (GCM) 10K type strain sequencing project: providing services to taxonomists for standard genome sequencing and annotation.</title>
        <authorList>
            <consortium name="The Broad Institute Genomics Platform"/>
            <consortium name="The Broad Institute Genome Sequencing Center for Infectious Disease"/>
            <person name="Wu L."/>
            <person name="Ma J."/>
        </authorList>
    </citation>
    <scope>NUCLEOTIDE SEQUENCE [LARGE SCALE GENOMIC DNA]</scope>
    <source>
        <strain evidence="8">NBRC 112299</strain>
    </source>
</reference>
<dbReference type="EMBL" id="BSUN01000001">
    <property type="protein sequence ID" value="GMA35058.1"/>
    <property type="molecule type" value="Genomic_DNA"/>
</dbReference>
<keyword evidence="2 4" id="KW-0697">Rotamase</keyword>
<evidence type="ECO:0000256" key="3">
    <source>
        <dbReference type="ARBA" id="ARBA00023235"/>
    </source>
</evidence>
<name>A0ABQ6IE75_9MICO</name>
<feature type="domain" description="PPIase FKBP-type" evidence="6">
    <location>
        <begin position="16"/>
        <end position="66"/>
    </location>
</feature>
<sequence>MAQTLIKGEGEEVAEGDTVTVNYTGWIWDGDQFDSSWDRGATASFVLSRLVADPGLGRRPVRPDRG</sequence>
<dbReference type="InterPro" id="IPR001179">
    <property type="entry name" value="PPIase_FKBP_dom"/>
</dbReference>
<comment type="catalytic activity">
    <reaction evidence="1 4 5">
        <text>[protein]-peptidylproline (omega=180) = [protein]-peptidylproline (omega=0)</text>
        <dbReference type="Rhea" id="RHEA:16237"/>
        <dbReference type="Rhea" id="RHEA-COMP:10747"/>
        <dbReference type="Rhea" id="RHEA-COMP:10748"/>
        <dbReference type="ChEBI" id="CHEBI:83833"/>
        <dbReference type="ChEBI" id="CHEBI:83834"/>
        <dbReference type="EC" id="5.2.1.8"/>
    </reaction>
</comment>
<dbReference type="PROSITE" id="PS50059">
    <property type="entry name" value="FKBP_PPIASE"/>
    <property type="match status" value="1"/>
</dbReference>
<evidence type="ECO:0000256" key="1">
    <source>
        <dbReference type="ARBA" id="ARBA00000971"/>
    </source>
</evidence>
<evidence type="ECO:0000313" key="8">
    <source>
        <dbReference type="Proteomes" id="UP001157125"/>
    </source>
</evidence>
<accession>A0ABQ6IE75</accession>
<evidence type="ECO:0000256" key="5">
    <source>
        <dbReference type="RuleBase" id="RU003915"/>
    </source>
</evidence>
<protein>
    <recommendedName>
        <fullName evidence="5">Peptidyl-prolyl cis-trans isomerase</fullName>
        <ecNumber evidence="5">5.2.1.8</ecNumber>
    </recommendedName>
</protein>
<comment type="similarity">
    <text evidence="5">Belongs to the FKBP-type PPIase family.</text>
</comment>